<evidence type="ECO:0000256" key="8">
    <source>
        <dbReference type="ARBA" id="ARBA00037226"/>
    </source>
</evidence>
<keyword evidence="5" id="KW-0689">Ribosomal protein</keyword>
<dbReference type="PROSITE" id="PS00632">
    <property type="entry name" value="RIBOSOMAL_S4"/>
    <property type="match status" value="1"/>
</dbReference>
<keyword evidence="3 10" id="KW-0699">rRNA-binding</keyword>
<feature type="compositionally biased region" description="Low complexity" evidence="11">
    <location>
        <begin position="341"/>
        <end position="358"/>
    </location>
</feature>
<dbReference type="FunFam" id="3.10.290.10:FF:000025">
    <property type="entry name" value="30S ribosomal subunit S4"/>
    <property type="match status" value="1"/>
</dbReference>
<organism evidence="13 14">
    <name type="scientific">Aspergillus taichungensis</name>
    <dbReference type="NCBI Taxonomy" id="482145"/>
    <lineage>
        <taxon>Eukaryota</taxon>
        <taxon>Fungi</taxon>
        <taxon>Dikarya</taxon>
        <taxon>Ascomycota</taxon>
        <taxon>Pezizomycotina</taxon>
        <taxon>Eurotiomycetes</taxon>
        <taxon>Eurotiomycetidae</taxon>
        <taxon>Eurotiales</taxon>
        <taxon>Aspergillaceae</taxon>
        <taxon>Aspergillus</taxon>
        <taxon>Aspergillus subgen. Circumdati</taxon>
    </lineage>
</organism>
<sequence length="472" mass="53187">MRNRATTTLTNPKIRQSWSKYNLFNLTRMRTPQTSFRTHFQQKFKAKSIARAYHGEQVRESQWQRMFSSRIRSVIPMDPYNLAKDDGAGAAAGRGSGLGHQLDRTALSIQQAKQYIPFSQMTFAPLERRLDVAVFRALFASSTRQARQFVIHGAVTVNGQKMRYPGYLLNPGDLFQVDPERVMFATGAPKNRSERREGRALRKKKSEGEEATEAEAQAEEKDTAAAEESKEPAEEEAKDQPKEDPRKVLKGLMAQAKNIMSTSQDVLPAKRKQELRGFQRAVRRVLSRSGSSTVLTDNLESQFAELTQLLKAKRAEKKKDDRRGGNDRKDARSPKSEASDAQKQPDAPQAAAADKAQPGEALTEAFRQAAENPEQEPDTSELTDEEFDVLKRAMVQMRDNPIDHSKPYGTPWQPREFMSAFAFVPRYLEVNHSICAAVYLRHPVARPGASEVPSPFGEVVGTGAFAWYLRRR</sequence>
<dbReference type="CDD" id="cd00165">
    <property type="entry name" value="S4"/>
    <property type="match status" value="1"/>
</dbReference>
<evidence type="ECO:0000256" key="9">
    <source>
        <dbReference type="ARBA" id="ARBA00071419"/>
    </source>
</evidence>
<dbReference type="GO" id="GO:0042274">
    <property type="term" value="P:ribosomal small subunit biogenesis"/>
    <property type="evidence" value="ECO:0007669"/>
    <property type="project" value="TreeGrafter"/>
</dbReference>
<dbReference type="GO" id="GO:0019843">
    <property type="term" value="F:rRNA binding"/>
    <property type="evidence" value="ECO:0007669"/>
    <property type="project" value="UniProtKB-KW"/>
</dbReference>
<reference evidence="14" key="1">
    <citation type="submission" date="2017-12" db="EMBL/GenBank/DDBJ databases">
        <authorList>
            <consortium name="DOE Joint Genome Institute"/>
            <person name="Mondo S.J."/>
            <person name="Kjaerbolling I."/>
            <person name="Vesth T.C."/>
            <person name="Frisvad J.C."/>
            <person name="Nybo J.L."/>
            <person name="Theobald S."/>
            <person name="Kuo A."/>
            <person name="Bowyer P."/>
            <person name="Matsuda Y."/>
            <person name="Lyhne E.K."/>
            <person name="Kogle M.E."/>
            <person name="Clum A."/>
            <person name="Lipzen A."/>
            <person name="Salamov A."/>
            <person name="Ngan C.Y."/>
            <person name="Daum C."/>
            <person name="Chiniquy J."/>
            <person name="Barry K."/>
            <person name="LaButti K."/>
            <person name="Haridas S."/>
            <person name="Simmons B.A."/>
            <person name="Magnuson J.K."/>
            <person name="Mortensen U.H."/>
            <person name="Larsen T.O."/>
            <person name="Grigoriev I.V."/>
            <person name="Baker S.E."/>
            <person name="Andersen M.R."/>
            <person name="Nordberg H.P."/>
            <person name="Cantor M.N."/>
            <person name="Hua S.X."/>
        </authorList>
    </citation>
    <scope>NUCLEOTIDE SEQUENCE [LARGE SCALE GENOMIC DNA]</scope>
    <source>
        <strain evidence="14">IBT 19404</strain>
    </source>
</reference>
<feature type="region of interest" description="Disordered" evidence="11">
    <location>
        <begin position="313"/>
        <end position="359"/>
    </location>
</feature>
<gene>
    <name evidence="13" type="ORF">BDW42DRAFT_162337</name>
</gene>
<evidence type="ECO:0000313" key="13">
    <source>
        <dbReference type="EMBL" id="PLN84607.1"/>
    </source>
</evidence>
<dbReference type="GO" id="GO:0005763">
    <property type="term" value="C:mitochondrial small ribosomal subunit"/>
    <property type="evidence" value="ECO:0007669"/>
    <property type="project" value="TreeGrafter"/>
</dbReference>
<dbReference type="Gene3D" id="3.10.290.10">
    <property type="entry name" value="RNA-binding S4 domain"/>
    <property type="match status" value="1"/>
</dbReference>
<keyword evidence="14" id="KW-1185">Reference proteome</keyword>
<keyword evidence="7" id="KW-0687">Ribonucleoprotein</keyword>
<evidence type="ECO:0000256" key="10">
    <source>
        <dbReference type="PROSITE-ProRule" id="PRU00182"/>
    </source>
</evidence>
<feature type="compositionally biased region" description="Basic and acidic residues" evidence="11">
    <location>
        <begin position="317"/>
        <end position="340"/>
    </location>
</feature>
<evidence type="ECO:0000256" key="6">
    <source>
        <dbReference type="ARBA" id="ARBA00023128"/>
    </source>
</evidence>
<evidence type="ECO:0000256" key="7">
    <source>
        <dbReference type="ARBA" id="ARBA00023274"/>
    </source>
</evidence>
<keyword evidence="6" id="KW-0496">Mitochondrion</keyword>
<dbReference type="SMART" id="SM00363">
    <property type="entry name" value="S4"/>
    <property type="match status" value="1"/>
</dbReference>
<evidence type="ECO:0000256" key="1">
    <source>
        <dbReference type="ARBA" id="ARBA00004173"/>
    </source>
</evidence>
<comment type="function">
    <text evidence="8">Component of the mitochondrial ribosome (mitoribosome), a dedicated translation machinery responsible for the synthesis of mitochondrial genome-encoded proteins, including at least some of the essential transmembrane subunits of the mitochondrial respiratory chain. The mitoribosomes are attached to the mitochondrial inner membrane and translation products are cotranslationally integrated into the membrane.</text>
</comment>
<evidence type="ECO:0000256" key="11">
    <source>
        <dbReference type="SAM" id="MobiDB-lite"/>
    </source>
</evidence>
<evidence type="ECO:0000313" key="14">
    <source>
        <dbReference type="Proteomes" id="UP000235023"/>
    </source>
</evidence>
<dbReference type="GO" id="GO:0003735">
    <property type="term" value="F:structural constituent of ribosome"/>
    <property type="evidence" value="ECO:0007669"/>
    <property type="project" value="TreeGrafter"/>
</dbReference>
<dbReference type="InterPro" id="IPR036986">
    <property type="entry name" value="S4_RNA-bd_sf"/>
</dbReference>
<dbReference type="InterPro" id="IPR022801">
    <property type="entry name" value="Ribosomal_uS4"/>
</dbReference>
<dbReference type="InterPro" id="IPR002942">
    <property type="entry name" value="S4_RNA-bd"/>
</dbReference>
<protein>
    <recommendedName>
        <fullName evidence="9">Small ribosomal subunit protein uS4m</fullName>
    </recommendedName>
</protein>
<dbReference type="OrthoDB" id="3356781at2759"/>
<feature type="compositionally biased region" description="Basic and acidic residues" evidence="11">
    <location>
        <begin position="218"/>
        <end position="232"/>
    </location>
</feature>
<evidence type="ECO:0000256" key="5">
    <source>
        <dbReference type="ARBA" id="ARBA00022980"/>
    </source>
</evidence>
<dbReference type="Pfam" id="PF01479">
    <property type="entry name" value="S4"/>
    <property type="match status" value="1"/>
</dbReference>
<evidence type="ECO:0000256" key="3">
    <source>
        <dbReference type="ARBA" id="ARBA00022730"/>
    </source>
</evidence>
<dbReference type="InterPro" id="IPR018079">
    <property type="entry name" value="Ribosomal_uS4_CS"/>
</dbReference>
<keyword evidence="4 10" id="KW-0694">RNA-binding</keyword>
<comment type="subcellular location">
    <subcellularLocation>
        <location evidence="1">Mitochondrion</location>
    </subcellularLocation>
</comment>
<proteinExistence type="inferred from homology"/>
<dbReference type="PROSITE" id="PS50889">
    <property type="entry name" value="S4"/>
    <property type="match status" value="1"/>
</dbReference>
<feature type="domain" description="RNA-binding S4" evidence="12">
    <location>
        <begin position="128"/>
        <end position="188"/>
    </location>
</feature>
<evidence type="ECO:0000259" key="12">
    <source>
        <dbReference type="SMART" id="SM00363"/>
    </source>
</evidence>
<accession>A0A2J5I3X6</accession>
<dbReference type="AlphaFoldDB" id="A0A2J5I3X6"/>
<evidence type="ECO:0000256" key="2">
    <source>
        <dbReference type="ARBA" id="ARBA00007465"/>
    </source>
</evidence>
<dbReference type="SUPFAM" id="SSF55174">
    <property type="entry name" value="Alpha-L RNA-binding motif"/>
    <property type="match status" value="1"/>
</dbReference>
<feature type="compositionally biased region" description="Basic and acidic residues" evidence="11">
    <location>
        <begin position="191"/>
        <end position="200"/>
    </location>
</feature>
<evidence type="ECO:0000256" key="4">
    <source>
        <dbReference type="ARBA" id="ARBA00022884"/>
    </source>
</evidence>
<dbReference type="PANTHER" id="PTHR11831">
    <property type="entry name" value="30S 40S RIBOSOMAL PROTEIN"/>
    <property type="match status" value="1"/>
</dbReference>
<dbReference type="EMBL" id="KZ559510">
    <property type="protein sequence ID" value="PLN84607.1"/>
    <property type="molecule type" value="Genomic_DNA"/>
</dbReference>
<feature type="region of interest" description="Disordered" evidence="11">
    <location>
        <begin position="185"/>
        <end position="246"/>
    </location>
</feature>
<dbReference type="Proteomes" id="UP000235023">
    <property type="component" value="Unassembled WGS sequence"/>
</dbReference>
<comment type="similarity">
    <text evidence="2">Belongs to the universal ribosomal protein uS4 family.</text>
</comment>
<dbReference type="PANTHER" id="PTHR11831:SF4">
    <property type="entry name" value="SMALL RIBOSOMAL SUBUNIT PROTEIN US4M"/>
    <property type="match status" value="1"/>
</dbReference>
<name>A0A2J5I3X6_9EURO</name>